<dbReference type="EMBL" id="BARS01004512">
    <property type="protein sequence ID" value="GAF79383.1"/>
    <property type="molecule type" value="Genomic_DNA"/>
</dbReference>
<name>X0SEA4_9ZZZZ</name>
<accession>X0SEA4</accession>
<feature type="non-terminal residue" evidence="1">
    <location>
        <position position="395"/>
    </location>
</feature>
<evidence type="ECO:0000313" key="1">
    <source>
        <dbReference type="EMBL" id="GAF79383.1"/>
    </source>
</evidence>
<organism evidence="1">
    <name type="scientific">marine sediment metagenome</name>
    <dbReference type="NCBI Taxonomy" id="412755"/>
    <lineage>
        <taxon>unclassified sequences</taxon>
        <taxon>metagenomes</taxon>
        <taxon>ecological metagenomes</taxon>
    </lineage>
</organism>
<dbReference type="AlphaFoldDB" id="X0SEA4"/>
<comment type="caution">
    <text evidence="1">The sequence shown here is derived from an EMBL/GenBank/DDBJ whole genome shotgun (WGS) entry which is preliminary data.</text>
</comment>
<proteinExistence type="predicted"/>
<gene>
    <name evidence="1" type="ORF">S01H1_08821</name>
</gene>
<protein>
    <submittedName>
        <fullName evidence="1">Uncharacterized protein</fullName>
    </submittedName>
</protein>
<sequence length="395" mass="43111">MTATAPTAEELLNVWRRVVDTGYREAIESDEEGSFALFRATAEAWAHLAQRIQRSAQSCFYLRHGAQEDEPASSTVRATFTAKLERTLDLHIPVILAPGAMRIESLGRTYVNRDEVTWLPFDDVTEKDVVFEAEVPGFAGNIEFAKDADVETNIRLDRIAFADQDKGRTNIDGRVRTEGSFQDTGAPDVFEPTDIGLYVRLLTARDSVGAPTSDLGRTLRITGYNDPRVESPVGSGLLPTVVNFETEELFRVAGAKADDGSVFTDELAEAHDDTADDMTLLPAAPVVGDAYYVGATTGLPTGARFDVSTPGAGVWTITWRYYNGSGFADLPNVTDETGDFRLSGPRDVTWEVPSDAAPTTIDGQVAYWARAELTAFTSLTTQPLGRRAVLIDRLD</sequence>
<reference evidence="1" key="1">
    <citation type="journal article" date="2014" name="Front. Microbiol.">
        <title>High frequency of phylogenetically diverse reductive dehalogenase-homologous genes in deep subseafloor sedimentary metagenomes.</title>
        <authorList>
            <person name="Kawai M."/>
            <person name="Futagami T."/>
            <person name="Toyoda A."/>
            <person name="Takaki Y."/>
            <person name="Nishi S."/>
            <person name="Hori S."/>
            <person name="Arai W."/>
            <person name="Tsubouchi T."/>
            <person name="Morono Y."/>
            <person name="Uchiyama I."/>
            <person name="Ito T."/>
            <person name="Fujiyama A."/>
            <person name="Inagaki F."/>
            <person name="Takami H."/>
        </authorList>
    </citation>
    <scope>NUCLEOTIDE SEQUENCE</scope>
    <source>
        <strain evidence="1">Expedition CK06-06</strain>
    </source>
</reference>